<dbReference type="InterPro" id="IPR036390">
    <property type="entry name" value="WH_DNA-bd_sf"/>
</dbReference>
<dbReference type="OrthoDB" id="4550567at2"/>
<accession>A0A0L8MZ23</accession>
<evidence type="ECO:0008006" key="3">
    <source>
        <dbReference type="Google" id="ProtNLM"/>
    </source>
</evidence>
<dbReference type="Proteomes" id="UP000037084">
    <property type="component" value="Unassembled WGS sequence"/>
</dbReference>
<dbReference type="AlphaFoldDB" id="A0A0L8MZ23"/>
<protein>
    <recommendedName>
        <fullName evidence="3">MarR family transcriptional regulator</fullName>
    </recommendedName>
</protein>
<dbReference type="SUPFAM" id="SSF46785">
    <property type="entry name" value="Winged helix' DNA-binding domain"/>
    <property type="match status" value="1"/>
</dbReference>
<dbReference type="RefSeq" id="WP_053169865.1">
    <property type="nucleotide sequence ID" value="NZ_LGUV01000087.1"/>
</dbReference>
<comment type="caution">
    <text evidence="1">The sequence shown here is derived from an EMBL/GenBank/DDBJ whole genome shotgun (WGS) entry which is preliminary data.</text>
</comment>
<dbReference type="PATRIC" id="fig|1961.12.peg.2471"/>
<name>A0A0L8MZ23_STRVG</name>
<dbReference type="Gene3D" id="1.10.10.10">
    <property type="entry name" value="Winged helix-like DNA-binding domain superfamily/Winged helix DNA-binding domain"/>
    <property type="match status" value="1"/>
</dbReference>
<dbReference type="InterPro" id="IPR036388">
    <property type="entry name" value="WH-like_DNA-bd_sf"/>
</dbReference>
<proteinExistence type="predicted"/>
<organism evidence="1 2">
    <name type="scientific">Streptomyces virginiae</name>
    <name type="common">Streptomyces cinnamonensis</name>
    <dbReference type="NCBI Taxonomy" id="1961"/>
    <lineage>
        <taxon>Bacteria</taxon>
        <taxon>Bacillati</taxon>
        <taxon>Actinomycetota</taxon>
        <taxon>Actinomycetes</taxon>
        <taxon>Kitasatosporales</taxon>
        <taxon>Streptomycetaceae</taxon>
        <taxon>Streptomyces</taxon>
    </lineage>
</organism>
<evidence type="ECO:0000313" key="1">
    <source>
        <dbReference type="EMBL" id="KOG55560.1"/>
    </source>
</evidence>
<sequence>MTIKEYPQQQLAAQPIGYWTRAAADLVIGGIRTALAEEQLTQPHWWTLNHVAGTPGHWTREALTAKLAPFDDQDTDFEALYADLTARGWLTEADDRLTLTEAGEAGRLRAHDRNAKVHTAMREGIDDAEYAATINTLRRLVANLGGNGDLP</sequence>
<reference evidence="2" key="1">
    <citation type="submission" date="2015-07" db="EMBL/GenBank/DDBJ databases">
        <authorList>
            <consortium name="Consortium for Microbial Forensics and Genomics (microFORGE)"/>
            <person name="Knight B.M."/>
            <person name="Roberts D.P."/>
            <person name="Lin D."/>
            <person name="Hari K."/>
            <person name="Fletcher J."/>
            <person name="Melcher U."/>
            <person name="Blagden T."/>
            <person name="Winegar R.A."/>
        </authorList>
    </citation>
    <scope>NUCLEOTIDE SEQUENCE [LARGE SCALE GENOMIC DNA]</scope>
    <source>
        <strain evidence="2">NRRL B-1447</strain>
    </source>
</reference>
<gene>
    <name evidence="1" type="ORF">ADK75_10740</name>
</gene>
<evidence type="ECO:0000313" key="2">
    <source>
        <dbReference type="Proteomes" id="UP000037084"/>
    </source>
</evidence>
<dbReference type="EMBL" id="LGUV01000087">
    <property type="protein sequence ID" value="KOG55560.1"/>
    <property type="molecule type" value="Genomic_DNA"/>
</dbReference>